<gene>
    <name evidence="2" type="ORF">B0I32_110277</name>
</gene>
<feature type="domain" description="N-acetyltransferase" evidence="1">
    <location>
        <begin position="23"/>
        <end position="215"/>
    </location>
</feature>
<protein>
    <submittedName>
        <fullName evidence="2">Acetyltransferase (GNAT) family protein</fullName>
    </submittedName>
</protein>
<dbReference type="SUPFAM" id="SSF55729">
    <property type="entry name" value="Acyl-CoA N-acyltransferases (Nat)"/>
    <property type="match status" value="1"/>
</dbReference>
<keyword evidence="3" id="KW-1185">Reference proteome</keyword>
<dbReference type="RefSeq" id="WP_106243356.1">
    <property type="nucleotide sequence ID" value="NZ_PVNG01000010.1"/>
</dbReference>
<organism evidence="2 3">
    <name type="scientific">Nonomuraea fuscirosea</name>
    <dbReference type="NCBI Taxonomy" id="1291556"/>
    <lineage>
        <taxon>Bacteria</taxon>
        <taxon>Bacillati</taxon>
        <taxon>Actinomycetota</taxon>
        <taxon>Actinomycetes</taxon>
        <taxon>Streptosporangiales</taxon>
        <taxon>Streptosporangiaceae</taxon>
        <taxon>Nonomuraea</taxon>
    </lineage>
</organism>
<dbReference type="InterPro" id="IPR000182">
    <property type="entry name" value="GNAT_dom"/>
</dbReference>
<dbReference type="AlphaFoldDB" id="A0A2T0MXN9"/>
<evidence type="ECO:0000313" key="2">
    <source>
        <dbReference type="EMBL" id="PRX63823.1"/>
    </source>
</evidence>
<comment type="caution">
    <text evidence="2">The sequence shown here is derived from an EMBL/GenBank/DDBJ whole genome shotgun (WGS) entry which is preliminary data.</text>
</comment>
<dbReference type="Gene3D" id="3.40.630.30">
    <property type="match status" value="1"/>
</dbReference>
<sequence>MTSLAWGHGPHIRIRQAVSEDLPIVRELAPLAGDGVELEKPLADAVTEGYAAAGLLIGVHESVSAFHDLILSLLEKSPSPVLAYMHSALVLVAEHDREGVVGTLLAYPPLRFVEQFREVAVIHGASPSAGIVDLVKVKAVVVAEPTRGGRIGSELLRRCRQVFFGCGYRLMYGQIEPTQPHLVKFYRKRGFTVLGADESIPLWPVFGINVHMRAEQGQRLFMRERVVLARG</sequence>
<dbReference type="EMBL" id="PVNG01000010">
    <property type="protein sequence ID" value="PRX63823.1"/>
    <property type="molecule type" value="Genomic_DNA"/>
</dbReference>
<evidence type="ECO:0000259" key="1">
    <source>
        <dbReference type="PROSITE" id="PS51186"/>
    </source>
</evidence>
<dbReference type="GO" id="GO:0016747">
    <property type="term" value="F:acyltransferase activity, transferring groups other than amino-acyl groups"/>
    <property type="evidence" value="ECO:0007669"/>
    <property type="project" value="InterPro"/>
</dbReference>
<dbReference type="Pfam" id="PF00583">
    <property type="entry name" value="Acetyltransf_1"/>
    <property type="match status" value="1"/>
</dbReference>
<dbReference type="PROSITE" id="PS51186">
    <property type="entry name" value="GNAT"/>
    <property type="match status" value="1"/>
</dbReference>
<dbReference type="InterPro" id="IPR016181">
    <property type="entry name" value="Acyl_CoA_acyltransferase"/>
</dbReference>
<proteinExistence type="predicted"/>
<accession>A0A2T0MXN9</accession>
<keyword evidence="2" id="KW-0808">Transferase</keyword>
<dbReference type="OrthoDB" id="572496at2"/>
<reference evidence="2 3" key="1">
    <citation type="submission" date="2018-03" db="EMBL/GenBank/DDBJ databases">
        <title>Genomic Encyclopedia of Type Strains, Phase III (KMG-III): the genomes of soil and plant-associated and newly described type strains.</title>
        <authorList>
            <person name="Whitman W."/>
        </authorList>
    </citation>
    <scope>NUCLEOTIDE SEQUENCE [LARGE SCALE GENOMIC DNA]</scope>
    <source>
        <strain evidence="2 3">CGMCC 4.7104</strain>
    </source>
</reference>
<dbReference type="Proteomes" id="UP000238312">
    <property type="component" value="Unassembled WGS sequence"/>
</dbReference>
<evidence type="ECO:0000313" key="3">
    <source>
        <dbReference type="Proteomes" id="UP000238312"/>
    </source>
</evidence>
<name>A0A2T0MXN9_9ACTN</name>